<name>A0ACB8ZHE2_ARCLA</name>
<protein>
    <submittedName>
        <fullName evidence="1">Uncharacterized protein</fullName>
    </submittedName>
</protein>
<dbReference type="EMBL" id="CM042056">
    <property type="protein sequence ID" value="KAI3696744.1"/>
    <property type="molecule type" value="Genomic_DNA"/>
</dbReference>
<sequence length="353" mass="40815">MVFHCRCFSFEEFEYETRARSTSTQTYYTASSDFNPIVPEKPSVFSNLAPKTSNLRVFRLSELKAATNNFCKDSEIGKGGVGIVYKGVIKSLVHPFDEIQVAVKYANGELQGHKEWVTEVNVLGAVEHPNLVKLVGYCYNERRAPQRLLVYEYMPNKSVEYHLSTTSEPPLSWTTRLKLARDVARGLAYLHEEMGFQIIFEGFKSSSILLDDQWNAKLSFFGLAKLRHAGEREPTSRNEGYKAPECFRTKPTSKSDVWSYGVFLYELITGRRPFDKNRPKNEQKLLEWVKPYRKSRKLQLVIDSRLEADRCLSKDPKSRPKMSEKPPMEAQRWKRNGVPQVTEEARRQCPHVR</sequence>
<gene>
    <name evidence="1" type="ORF">L6452_29262</name>
</gene>
<accession>A0ACB8ZHE2</accession>
<proteinExistence type="predicted"/>
<reference evidence="2" key="1">
    <citation type="journal article" date="2022" name="Mol. Ecol. Resour.">
        <title>The genomes of chicory, endive, great burdock and yacon provide insights into Asteraceae palaeo-polyploidization history and plant inulin production.</title>
        <authorList>
            <person name="Fan W."/>
            <person name="Wang S."/>
            <person name="Wang H."/>
            <person name="Wang A."/>
            <person name="Jiang F."/>
            <person name="Liu H."/>
            <person name="Zhao H."/>
            <person name="Xu D."/>
            <person name="Zhang Y."/>
        </authorList>
    </citation>
    <scope>NUCLEOTIDE SEQUENCE [LARGE SCALE GENOMIC DNA]</scope>
    <source>
        <strain evidence="2">cv. Niubang</strain>
    </source>
</reference>
<organism evidence="1 2">
    <name type="scientific">Arctium lappa</name>
    <name type="common">Greater burdock</name>
    <name type="synonym">Lappa major</name>
    <dbReference type="NCBI Taxonomy" id="4217"/>
    <lineage>
        <taxon>Eukaryota</taxon>
        <taxon>Viridiplantae</taxon>
        <taxon>Streptophyta</taxon>
        <taxon>Embryophyta</taxon>
        <taxon>Tracheophyta</taxon>
        <taxon>Spermatophyta</taxon>
        <taxon>Magnoliopsida</taxon>
        <taxon>eudicotyledons</taxon>
        <taxon>Gunneridae</taxon>
        <taxon>Pentapetalae</taxon>
        <taxon>asterids</taxon>
        <taxon>campanulids</taxon>
        <taxon>Asterales</taxon>
        <taxon>Asteraceae</taxon>
        <taxon>Carduoideae</taxon>
        <taxon>Cardueae</taxon>
        <taxon>Arctiinae</taxon>
        <taxon>Arctium</taxon>
    </lineage>
</organism>
<keyword evidence="2" id="KW-1185">Reference proteome</keyword>
<reference evidence="1 2" key="2">
    <citation type="journal article" date="2022" name="Mol. Ecol. Resour.">
        <title>The genomes of chicory, endive, great burdock and yacon provide insights into Asteraceae paleo-polyploidization history and plant inulin production.</title>
        <authorList>
            <person name="Fan W."/>
            <person name="Wang S."/>
            <person name="Wang H."/>
            <person name="Wang A."/>
            <person name="Jiang F."/>
            <person name="Liu H."/>
            <person name="Zhao H."/>
            <person name="Xu D."/>
            <person name="Zhang Y."/>
        </authorList>
    </citation>
    <scope>NUCLEOTIDE SEQUENCE [LARGE SCALE GENOMIC DNA]</scope>
    <source>
        <strain evidence="2">cv. Niubang</strain>
    </source>
</reference>
<evidence type="ECO:0000313" key="1">
    <source>
        <dbReference type="EMBL" id="KAI3696744.1"/>
    </source>
</evidence>
<evidence type="ECO:0000313" key="2">
    <source>
        <dbReference type="Proteomes" id="UP001055879"/>
    </source>
</evidence>
<comment type="caution">
    <text evidence="1">The sequence shown here is derived from an EMBL/GenBank/DDBJ whole genome shotgun (WGS) entry which is preliminary data.</text>
</comment>
<dbReference type="Proteomes" id="UP001055879">
    <property type="component" value="Linkage Group LG10"/>
</dbReference>